<keyword evidence="2 5" id="KW-0812">Transmembrane</keyword>
<dbReference type="EMBL" id="VFOZ01000002">
    <property type="protein sequence ID" value="TQL90518.1"/>
    <property type="molecule type" value="Genomic_DNA"/>
</dbReference>
<keyword evidence="3 5" id="KW-1133">Transmembrane helix</keyword>
<feature type="domain" description="Methylamine utilisation protein MauE" evidence="6">
    <location>
        <begin position="1"/>
        <end position="129"/>
    </location>
</feature>
<dbReference type="Proteomes" id="UP000316096">
    <property type="component" value="Unassembled WGS sequence"/>
</dbReference>
<keyword evidence="8" id="KW-1185">Reference proteome</keyword>
<gene>
    <name evidence="7" type="ORF">FB559_7824</name>
</gene>
<keyword evidence="4 5" id="KW-0472">Membrane</keyword>
<evidence type="ECO:0000256" key="1">
    <source>
        <dbReference type="ARBA" id="ARBA00004141"/>
    </source>
</evidence>
<evidence type="ECO:0000256" key="4">
    <source>
        <dbReference type="ARBA" id="ARBA00023136"/>
    </source>
</evidence>
<protein>
    <submittedName>
        <fullName evidence="7">Methylamine utilization protein MauE</fullName>
    </submittedName>
</protein>
<dbReference type="GO" id="GO:0016020">
    <property type="term" value="C:membrane"/>
    <property type="evidence" value="ECO:0007669"/>
    <property type="project" value="UniProtKB-SubCell"/>
</dbReference>
<dbReference type="InterPro" id="IPR009908">
    <property type="entry name" value="Methylamine_util_MauE"/>
</dbReference>
<accession>A0A543C0D3</accession>
<comment type="caution">
    <text evidence="7">The sequence shown here is derived from an EMBL/GenBank/DDBJ whole genome shotgun (WGS) entry which is preliminary data.</text>
</comment>
<reference evidence="7 8" key="1">
    <citation type="submission" date="2019-06" db="EMBL/GenBank/DDBJ databases">
        <title>Sequencing the genomes of 1000 actinobacteria strains.</title>
        <authorList>
            <person name="Klenk H.-P."/>
        </authorList>
    </citation>
    <scope>NUCLEOTIDE SEQUENCE [LARGE SCALE GENOMIC DNA]</scope>
    <source>
        <strain evidence="7 8">DSM 102200</strain>
    </source>
</reference>
<dbReference type="GO" id="GO:0030416">
    <property type="term" value="P:methylamine metabolic process"/>
    <property type="evidence" value="ECO:0007669"/>
    <property type="project" value="InterPro"/>
</dbReference>
<evidence type="ECO:0000313" key="7">
    <source>
        <dbReference type="EMBL" id="TQL90518.1"/>
    </source>
</evidence>
<evidence type="ECO:0000256" key="5">
    <source>
        <dbReference type="SAM" id="Phobius"/>
    </source>
</evidence>
<evidence type="ECO:0000259" key="6">
    <source>
        <dbReference type="Pfam" id="PF07291"/>
    </source>
</evidence>
<dbReference type="UniPathway" id="UPA00895"/>
<dbReference type="AlphaFoldDB" id="A0A543C0D3"/>
<feature type="transmembrane region" description="Helical" evidence="5">
    <location>
        <begin position="138"/>
        <end position="157"/>
    </location>
</feature>
<evidence type="ECO:0000256" key="3">
    <source>
        <dbReference type="ARBA" id="ARBA00022989"/>
    </source>
</evidence>
<proteinExistence type="predicted"/>
<organism evidence="7 8">
    <name type="scientific">Actinoallomurus bryophytorum</name>
    <dbReference type="NCBI Taxonomy" id="1490222"/>
    <lineage>
        <taxon>Bacteria</taxon>
        <taxon>Bacillati</taxon>
        <taxon>Actinomycetota</taxon>
        <taxon>Actinomycetes</taxon>
        <taxon>Streptosporangiales</taxon>
        <taxon>Thermomonosporaceae</taxon>
        <taxon>Actinoallomurus</taxon>
    </lineage>
</organism>
<dbReference type="Pfam" id="PF07291">
    <property type="entry name" value="MauE"/>
    <property type="match status" value="1"/>
</dbReference>
<sequence length="168" mass="17253">MEYVRAGCASLIALVFVASAVSKMRDFDGFARSLPALATVRPGLVRPLAMVVVVAEAVTPVLLVIPPVTSYGFALGFVLLAAFTTAIAVAVRRGRHAPCRCFGVSSTPVGPRHLVRNTALAFMAALGGLAPQQIPPPAGLAVAAAAGLIGAILIVSFDDIVDLFARSS</sequence>
<dbReference type="RefSeq" id="WP_141962536.1">
    <property type="nucleotide sequence ID" value="NZ_VFOZ01000002.1"/>
</dbReference>
<evidence type="ECO:0000313" key="8">
    <source>
        <dbReference type="Proteomes" id="UP000316096"/>
    </source>
</evidence>
<feature type="transmembrane region" description="Helical" evidence="5">
    <location>
        <begin position="72"/>
        <end position="94"/>
    </location>
</feature>
<dbReference type="OrthoDB" id="3430313at2"/>
<comment type="subcellular location">
    <subcellularLocation>
        <location evidence="1">Membrane</location>
        <topology evidence="1">Multi-pass membrane protein</topology>
    </subcellularLocation>
</comment>
<evidence type="ECO:0000256" key="2">
    <source>
        <dbReference type="ARBA" id="ARBA00022692"/>
    </source>
</evidence>
<feature type="transmembrane region" description="Helical" evidence="5">
    <location>
        <begin position="114"/>
        <end position="131"/>
    </location>
</feature>
<name>A0A543C0D3_9ACTN</name>
<feature type="transmembrane region" description="Helical" evidence="5">
    <location>
        <begin position="44"/>
        <end position="65"/>
    </location>
</feature>